<evidence type="ECO:0000256" key="1">
    <source>
        <dbReference type="SAM" id="MobiDB-lite"/>
    </source>
</evidence>
<keyword evidence="3" id="KW-1185">Reference proteome</keyword>
<dbReference type="EMBL" id="BLXX01000009">
    <property type="protein sequence ID" value="GFO60646.1"/>
    <property type="molecule type" value="Genomic_DNA"/>
</dbReference>
<protein>
    <submittedName>
        <fullName evidence="2">Uncharacterized protein</fullName>
    </submittedName>
</protein>
<name>A0A6V8MKX6_9BACT</name>
<dbReference type="Proteomes" id="UP000556026">
    <property type="component" value="Unassembled WGS sequence"/>
</dbReference>
<dbReference type="RefSeq" id="WP_183355457.1">
    <property type="nucleotide sequence ID" value="NZ_BLXX01000009.1"/>
</dbReference>
<sequence length="65" mass="7269">MEDRDRKEKAPVIVRLERRSHRQSDLSSAELMRILRKRAAKAGKLRGAGPLLPPGKDPGADPQNQ</sequence>
<dbReference type="AlphaFoldDB" id="A0A6V8MKX6"/>
<evidence type="ECO:0000313" key="3">
    <source>
        <dbReference type="Proteomes" id="UP000556026"/>
    </source>
</evidence>
<gene>
    <name evidence="2" type="ORF">GMST_29710</name>
</gene>
<evidence type="ECO:0000313" key="2">
    <source>
        <dbReference type="EMBL" id="GFO60646.1"/>
    </source>
</evidence>
<proteinExistence type="predicted"/>
<feature type="region of interest" description="Disordered" evidence="1">
    <location>
        <begin position="40"/>
        <end position="65"/>
    </location>
</feature>
<accession>A0A6V8MKX6</accession>
<comment type="caution">
    <text evidence="2">The sequence shown here is derived from an EMBL/GenBank/DDBJ whole genome shotgun (WGS) entry which is preliminary data.</text>
</comment>
<reference evidence="3" key="1">
    <citation type="submission" date="2020-06" db="EMBL/GenBank/DDBJ databases">
        <title>Draft genomic sequence of Geomonas sp. Red330.</title>
        <authorList>
            <person name="Itoh H."/>
            <person name="Zhenxing X."/>
            <person name="Ushijima N."/>
            <person name="Masuda Y."/>
            <person name="Shiratori Y."/>
            <person name="Senoo K."/>
        </authorList>
    </citation>
    <scope>NUCLEOTIDE SEQUENCE [LARGE SCALE GENOMIC DNA]</scope>
    <source>
        <strain evidence="3">Red330</strain>
    </source>
</reference>
<organism evidence="2 3">
    <name type="scientific">Geomonas silvestris</name>
    <dbReference type="NCBI Taxonomy" id="2740184"/>
    <lineage>
        <taxon>Bacteria</taxon>
        <taxon>Pseudomonadati</taxon>
        <taxon>Thermodesulfobacteriota</taxon>
        <taxon>Desulfuromonadia</taxon>
        <taxon>Geobacterales</taxon>
        <taxon>Geobacteraceae</taxon>
        <taxon>Geomonas</taxon>
    </lineage>
</organism>